<dbReference type="EMBL" id="LAZR01001466">
    <property type="protein sequence ID" value="KKN44161.1"/>
    <property type="molecule type" value="Genomic_DNA"/>
</dbReference>
<dbReference type="SUPFAM" id="SSF48008">
    <property type="entry name" value="GntR ligand-binding domain-like"/>
    <property type="match status" value="1"/>
</dbReference>
<keyword evidence="2" id="KW-0238">DNA-binding</keyword>
<comment type="caution">
    <text evidence="5">The sequence shown here is derived from an EMBL/GenBank/DDBJ whole genome shotgun (WGS) entry which is preliminary data.</text>
</comment>
<dbReference type="InterPro" id="IPR036388">
    <property type="entry name" value="WH-like_DNA-bd_sf"/>
</dbReference>
<dbReference type="PROSITE" id="PS50949">
    <property type="entry name" value="HTH_GNTR"/>
    <property type="match status" value="1"/>
</dbReference>
<keyword evidence="3" id="KW-0804">Transcription</keyword>
<evidence type="ECO:0000256" key="3">
    <source>
        <dbReference type="ARBA" id="ARBA00023163"/>
    </source>
</evidence>
<keyword evidence="1" id="KW-0805">Transcription regulation</keyword>
<dbReference type="Gene3D" id="1.10.10.10">
    <property type="entry name" value="Winged helix-like DNA-binding domain superfamily/Winged helix DNA-binding domain"/>
    <property type="match status" value="1"/>
</dbReference>
<dbReference type="PANTHER" id="PTHR43537:SF5">
    <property type="entry name" value="UXU OPERON TRANSCRIPTIONAL REGULATOR"/>
    <property type="match status" value="1"/>
</dbReference>
<organism evidence="5">
    <name type="scientific">marine sediment metagenome</name>
    <dbReference type="NCBI Taxonomy" id="412755"/>
    <lineage>
        <taxon>unclassified sequences</taxon>
        <taxon>metagenomes</taxon>
        <taxon>ecological metagenomes</taxon>
    </lineage>
</organism>
<protein>
    <recommendedName>
        <fullName evidence="4">HTH gntR-type domain-containing protein</fullName>
    </recommendedName>
</protein>
<sequence length="219" mass="24592">MRLRDYIDAVAPFVGDKLPAERQLATDIRCSRETLRAGLAVLQAEGELWRHVGQGTFRGSRPIGKPVRDIILLEATTPMDLMEARVLLEPPVSATAALRRADDDIVLLNQRVDACQKAQDRSACERADDAFHQTIAHVARNPVLIALLRYFSGARYRPVWQREWDRTYRRLGVTEFTRTHSEQHRIIVSAIADRDANAAQIAMATHLETVSKAMLVAGD</sequence>
<dbReference type="AlphaFoldDB" id="A0A0F9T597"/>
<evidence type="ECO:0000313" key="5">
    <source>
        <dbReference type="EMBL" id="KKN44161.1"/>
    </source>
</evidence>
<dbReference type="InterPro" id="IPR011711">
    <property type="entry name" value="GntR_C"/>
</dbReference>
<dbReference type="Pfam" id="PF00392">
    <property type="entry name" value="GntR"/>
    <property type="match status" value="1"/>
</dbReference>
<dbReference type="PANTHER" id="PTHR43537">
    <property type="entry name" value="TRANSCRIPTIONAL REGULATOR, GNTR FAMILY"/>
    <property type="match status" value="1"/>
</dbReference>
<dbReference type="GO" id="GO:0003677">
    <property type="term" value="F:DNA binding"/>
    <property type="evidence" value="ECO:0007669"/>
    <property type="project" value="UniProtKB-KW"/>
</dbReference>
<feature type="domain" description="HTH gntR-type" evidence="4">
    <location>
        <begin position="1"/>
        <end position="61"/>
    </location>
</feature>
<dbReference type="Pfam" id="PF07729">
    <property type="entry name" value="FCD"/>
    <property type="match status" value="1"/>
</dbReference>
<dbReference type="SUPFAM" id="SSF46785">
    <property type="entry name" value="Winged helix' DNA-binding domain"/>
    <property type="match status" value="1"/>
</dbReference>
<evidence type="ECO:0000259" key="4">
    <source>
        <dbReference type="PROSITE" id="PS50949"/>
    </source>
</evidence>
<reference evidence="5" key="1">
    <citation type="journal article" date="2015" name="Nature">
        <title>Complex archaea that bridge the gap between prokaryotes and eukaryotes.</title>
        <authorList>
            <person name="Spang A."/>
            <person name="Saw J.H."/>
            <person name="Jorgensen S.L."/>
            <person name="Zaremba-Niedzwiedzka K."/>
            <person name="Martijn J."/>
            <person name="Lind A.E."/>
            <person name="van Eijk R."/>
            <person name="Schleper C."/>
            <person name="Guy L."/>
            <person name="Ettema T.J."/>
        </authorList>
    </citation>
    <scope>NUCLEOTIDE SEQUENCE</scope>
</reference>
<proteinExistence type="predicted"/>
<dbReference type="InterPro" id="IPR008920">
    <property type="entry name" value="TF_FadR/GntR_C"/>
</dbReference>
<name>A0A0F9T597_9ZZZZ</name>
<evidence type="ECO:0000256" key="1">
    <source>
        <dbReference type="ARBA" id="ARBA00023015"/>
    </source>
</evidence>
<gene>
    <name evidence="5" type="ORF">LCGC14_0695890</name>
</gene>
<dbReference type="SMART" id="SM00895">
    <property type="entry name" value="FCD"/>
    <property type="match status" value="1"/>
</dbReference>
<dbReference type="InterPro" id="IPR036390">
    <property type="entry name" value="WH_DNA-bd_sf"/>
</dbReference>
<evidence type="ECO:0000256" key="2">
    <source>
        <dbReference type="ARBA" id="ARBA00023125"/>
    </source>
</evidence>
<accession>A0A0F9T597</accession>
<dbReference type="Gene3D" id="1.20.120.530">
    <property type="entry name" value="GntR ligand-binding domain-like"/>
    <property type="match status" value="1"/>
</dbReference>
<dbReference type="GO" id="GO:0003700">
    <property type="term" value="F:DNA-binding transcription factor activity"/>
    <property type="evidence" value="ECO:0007669"/>
    <property type="project" value="InterPro"/>
</dbReference>
<dbReference type="PRINTS" id="PR00035">
    <property type="entry name" value="HTHGNTR"/>
</dbReference>
<dbReference type="InterPro" id="IPR000524">
    <property type="entry name" value="Tscrpt_reg_HTH_GntR"/>
</dbReference>